<dbReference type="SUPFAM" id="SSF53335">
    <property type="entry name" value="S-adenosyl-L-methionine-dependent methyltransferases"/>
    <property type="match status" value="1"/>
</dbReference>
<dbReference type="GO" id="GO:0009007">
    <property type="term" value="F:site-specific DNA-methyltransferase (adenine-specific) activity"/>
    <property type="evidence" value="ECO:0007669"/>
    <property type="project" value="UniProtKB-EC"/>
</dbReference>
<evidence type="ECO:0000313" key="11">
    <source>
        <dbReference type="Proteomes" id="UP000006094"/>
    </source>
</evidence>
<dbReference type="REBASE" id="54422">
    <property type="entry name" value="M.Cac9aORF9360P"/>
</dbReference>
<dbReference type="EC" id="2.1.1.72" evidence="1"/>
<dbReference type="PROSITE" id="PS00092">
    <property type="entry name" value="N6_MTASE"/>
    <property type="match status" value="1"/>
</dbReference>
<name>K0AYU0_GOTA9</name>
<evidence type="ECO:0000256" key="2">
    <source>
        <dbReference type="ARBA" id="ARBA00022603"/>
    </source>
</evidence>
<dbReference type="InterPro" id="IPR050953">
    <property type="entry name" value="N4_N6_ade-DNA_methylase"/>
</dbReference>
<dbReference type="Pfam" id="PF12950">
    <property type="entry name" value="TaqI_C"/>
    <property type="match status" value="1"/>
</dbReference>
<evidence type="ECO:0000256" key="3">
    <source>
        <dbReference type="ARBA" id="ARBA00022679"/>
    </source>
</evidence>
<keyword evidence="5" id="KW-0680">Restriction system</keyword>
<dbReference type="HOGENOM" id="CLU_025115_1_0_9"/>
<dbReference type="InterPro" id="IPR025931">
    <property type="entry name" value="TaqI_C"/>
</dbReference>
<dbReference type="Gene3D" id="3.40.50.150">
    <property type="entry name" value="Vaccinia Virus protein VP39"/>
    <property type="match status" value="1"/>
</dbReference>
<dbReference type="InterPro" id="IPR002052">
    <property type="entry name" value="DNA_methylase_N6_adenine_CS"/>
</dbReference>
<evidence type="ECO:0000259" key="8">
    <source>
        <dbReference type="Pfam" id="PF07669"/>
    </source>
</evidence>
<evidence type="ECO:0000256" key="4">
    <source>
        <dbReference type="ARBA" id="ARBA00022691"/>
    </source>
</evidence>
<feature type="domain" description="TaqI-like C-terminal specificity" evidence="9">
    <location>
        <begin position="415"/>
        <end position="564"/>
    </location>
</feature>
<evidence type="ECO:0000313" key="10">
    <source>
        <dbReference type="EMBL" id="AFS77952.1"/>
    </source>
</evidence>
<dbReference type="eggNOG" id="COG0286">
    <property type="taxonomic scope" value="Bacteria"/>
</dbReference>
<dbReference type="KEGG" id="cad:Curi_c09360"/>
<dbReference type="GO" id="GO:0003677">
    <property type="term" value="F:DNA binding"/>
    <property type="evidence" value="ECO:0007669"/>
    <property type="project" value="UniProtKB-KW"/>
</dbReference>
<feature type="domain" description="Type II methyltransferase M.TaqI-like" evidence="8">
    <location>
        <begin position="167"/>
        <end position="310"/>
    </location>
</feature>
<keyword evidence="3" id="KW-0808">Transferase</keyword>
<protein>
    <recommendedName>
        <fullName evidence="1">site-specific DNA-methyltransferase (adenine-specific)</fullName>
        <ecNumber evidence="1">2.1.1.72</ecNumber>
    </recommendedName>
</protein>
<evidence type="ECO:0000256" key="1">
    <source>
        <dbReference type="ARBA" id="ARBA00011900"/>
    </source>
</evidence>
<gene>
    <name evidence="10" type="ordered locus">Curi_c09360</name>
</gene>
<dbReference type="AlphaFoldDB" id="K0AYU0"/>
<dbReference type="PANTHER" id="PTHR33841">
    <property type="entry name" value="DNA METHYLTRANSFERASE YEEA-RELATED"/>
    <property type="match status" value="1"/>
</dbReference>
<dbReference type="CDD" id="cd02440">
    <property type="entry name" value="AdoMet_MTases"/>
    <property type="match status" value="1"/>
</dbReference>
<evidence type="ECO:0000259" key="9">
    <source>
        <dbReference type="Pfam" id="PF12950"/>
    </source>
</evidence>
<dbReference type="PRINTS" id="PR00507">
    <property type="entry name" value="N12N6MTFRASE"/>
</dbReference>
<comment type="catalytic activity">
    <reaction evidence="7">
        <text>a 2'-deoxyadenosine in DNA + S-adenosyl-L-methionine = an N(6)-methyl-2'-deoxyadenosine in DNA + S-adenosyl-L-homocysteine + H(+)</text>
        <dbReference type="Rhea" id="RHEA:15197"/>
        <dbReference type="Rhea" id="RHEA-COMP:12418"/>
        <dbReference type="Rhea" id="RHEA-COMP:12419"/>
        <dbReference type="ChEBI" id="CHEBI:15378"/>
        <dbReference type="ChEBI" id="CHEBI:57856"/>
        <dbReference type="ChEBI" id="CHEBI:59789"/>
        <dbReference type="ChEBI" id="CHEBI:90615"/>
        <dbReference type="ChEBI" id="CHEBI:90616"/>
        <dbReference type="EC" id="2.1.1.72"/>
    </reaction>
</comment>
<evidence type="ECO:0000256" key="6">
    <source>
        <dbReference type="ARBA" id="ARBA00023125"/>
    </source>
</evidence>
<dbReference type="Pfam" id="PF07669">
    <property type="entry name" value="Eco57I"/>
    <property type="match status" value="1"/>
</dbReference>
<dbReference type="PANTHER" id="PTHR33841:SF6">
    <property type="entry name" value="TYPE II METHYLTRANSFERASE M.HINDII"/>
    <property type="match status" value="1"/>
</dbReference>
<evidence type="ECO:0000256" key="7">
    <source>
        <dbReference type="ARBA" id="ARBA00047942"/>
    </source>
</evidence>
<proteinExistence type="predicted"/>
<dbReference type="InterPro" id="IPR029063">
    <property type="entry name" value="SAM-dependent_MTases_sf"/>
</dbReference>
<dbReference type="EMBL" id="CP003326">
    <property type="protein sequence ID" value="AFS77952.1"/>
    <property type="molecule type" value="Genomic_DNA"/>
</dbReference>
<evidence type="ECO:0000256" key="5">
    <source>
        <dbReference type="ARBA" id="ARBA00022747"/>
    </source>
</evidence>
<dbReference type="PATRIC" id="fig|1128398.3.peg.935"/>
<dbReference type="GO" id="GO:0032259">
    <property type="term" value="P:methylation"/>
    <property type="evidence" value="ECO:0007669"/>
    <property type="project" value="UniProtKB-KW"/>
</dbReference>
<organism evidence="10 11">
    <name type="scientific">Gottschalkia acidurici (strain ATCC 7906 / DSM 604 / BCRC 14475 / CIP 104303 / KCTC 5404 / NCIMB 10678 / 9a)</name>
    <name type="common">Clostridium acidurici</name>
    <dbReference type="NCBI Taxonomy" id="1128398"/>
    <lineage>
        <taxon>Bacteria</taxon>
        <taxon>Bacillati</taxon>
        <taxon>Bacillota</taxon>
        <taxon>Tissierellia</taxon>
        <taxon>Tissierellales</taxon>
        <taxon>Gottschalkiaceae</taxon>
        <taxon>Gottschalkia</taxon>
    </lineage>
</organism>
<sequence>MIIIQFNDRDISNIIKLSENNIEEDYEYIFKGIDKKHDYRHYLNEDNKLDIIRILVQIDSKAIKDFSIGEIYENFTTSKEKKLLGQVYTPKNIVEYMVSITINDKDIINNPYFKIIDPACGGGYFLIEAYKKIKQIMYENYDKIIIRNRETERKLNEDGIHKFIIENNIWGVDIDEFAIYMTKFSLIIKDDITNINTNIFKLDPLIDENDIYSQTFDLVLCNPPYIGHKRIDKDYRKVLEKLYSEVYSDKGDISYCFFKKGYQLLKNDGKLFYITSRYFQESQSGEGLRKFINENLNVNKIIDFYGENPFKGIGISPVMIECTKNKSENNIINVSKGSEMFDISQKELLNSGWVLLSEKEKKLLDKIDKSKSIKLGEICTFNQGIITGHDKAFIVSKEEIEDEQLEKNLIKPWIKNSDVERFKLKDIKKYIIYTDKIDIEENYPNSISHVEQYKDKLTKRRECIKGTRKWYELQWGRNEDLFKKDKIVFPYKANRNKFTIVREEVCSSADIYFVTIKNEFKHRFNLEYLAAFLNSSIFEYYLKCVAKKLNDKLYEYYPNKMMELNIIVQHDTKYVENLVKDIEYCYRINNYVQVEENIESIDKWFYDIYKLSREEIDIIENVTNTEGRL</sequence>
<accession>K0AYU0</accession>
<dbReference type="GO" id="GO:0009307">
    <property type="term" value="P:DNA restriction-modification system"/>
    <property type="evidence" value="ECO:0007669"/>
    <property type="project" value="UniProtKB-KW"/>
</dbReference>
<keyword evidence="2 10" id="KW-0489">Methyltransferase</keyword>
<reference evidence="10 11" key="1">
    <citation type="journal article" date="2012" name="PLoS ONE">
        <title>The purine-utilizing bacterium Clostridium acidurici 9a: a genome-guided metabolic reconsideration.</title>
        <authorList>
            <person name="Hartwich K."/>
            <person name="Poehlein A."/>
            <person name="Daniel R."/>
        </authorList>
    </citation>
    <scope>NUCLEOTIDE SEQUENCE [LARGE SCALE GENOMIC DNA]</scope>
    <source>
        <strain evidence="11">ATCC 7906 / DSM 604 / BCRC 14475 / CIP 104303 / KCTC 5404 / NCIMB 10678 / 9a</strain>
    </source>
</reference>
<keyword evidence="6" id="KW-0238">DNA-binding</keyword>
<dbReference type="STRING" id="1128398.Curi_c09360"/>
<keyword evidence="4" id="KW-0949">S-adenosyl-L-methionine</keyword>
<dbReference type="Proteomes" id="UP000006094">
    <property type="component" value="Chromosome"/>
</dbReference>
<keyword evidence="11" id="KW-1185">Reference proteome</keyword>
<dbReference type="InterPro" id="IPR011639">
    <property type="entry name" value="MethylTrfase_TaqI-like_dom"/>
</dbReference>
<dbReference type="RefSeq" id="WP_014967089.1">
    <property type="nucleotide sequence ID" value="NC_018664.1"/>
</dbReference>